<comment type="caution">
    <text evidence="1">The sequence shown here is derived from an EMBL/GenBank/DDBJ whole genome shotgun (WGS) entry which is preliminary data.</text>
</comment>
<gene>
    <name evidence="1" type="ORF">OQ287_02745</name>
</gene>
<dbReference type="Gene3D" id="2.160.20.10">
    <property type="entry name" value="Single-stranded right-handed beta-helix, Pectin lyase-like"/>
    <property type="match status" value="1"/>
</dbReference>
<organism evidence="1 2">
    <name type="scientific">Larsenimonas rhizosphaerae</name>
    <dbReference type="NCBI Taxonomy" id="2944682"/>
    <lineage>
        <taxon>Bacteria</taxon>
        <taxon>Pseudomonadati</taxon>
        <taxon>Pseudomonadota</taxon>
        <taxon>Gammaproteobacteria</taxon>
        <taxon>Oceanospirillales</taxon>
        <taxon>Halomonadaceae</taxon>
        <taxon>Larsenimonas</taxon>
    </lineage>
</organism>
<evidence type="ECO:0000313" key="2">
    <source>
        <dbReference type="Proteomes" id="UP001165678"/>
    </source>
</evidence>
<dbReference type="Proteomes" id="UP001165678">
    <property type="component" value="Unassembled WGS sequence"/>
</dbReference>
<evidence type="ECO:0000313" key="1">
    <source>
        <dbReference type="EMBL" id="MCX2523147.1"/>
    </source>
</evidence>
<dbReference type="AlphaFoldDB" id="A0AA42CT13"/>
<dbReference type="RefSeq" id="WP_265895503.1">
    <property type="nucleotide sequence ID" value="NZ_JAPIVE010000001.1"/>
</dbReference>
<accession>A0AA42CT13</accession>
<protein>
    <submittedName>
        <fullName evidence="1">Uncharacterized protein</fullName>
    </submittedName>
</protein>
<dbReference type="EMBL" id="JAPIVE010000001">
    <property type="protein sequence ID" value="MCX2523147.1"/>
    <property type="molecule type" value="Genomic_DNA"/>
</dbReference>
<reference evidence="1" key="1">
    <citation type="submission" date="2022-11" db="EMBL/GenBank/DDBJ databases">
        <title>Larsenimonas rhizosphaerae sp. nov., isolated from a tidal mudflat.</title>
        <authorList>
            <person name="Lee S.D."/>
            <person name="Kim I.S."/>
        </authorList>
    </citation>
    <scope>NUCLEOTIDE SEQUENCE</scope>
    <source>
        <strain evidence="1">GH2-1</strain>
    </source>
</reference>
<dbReference type="SUPFAM" id="SSF51126">
    <property type="entry name" value="Pectin lyase-like"/>
    <property type="match status" value="1"/>
</dbReference>
<dbReference type="InterPro" id="IPR012334">
    <property type="entry name" value="Pectin_lyas_fold"/>
</dbReference>
<dbReference type="InterPro" id="IPR011050">
    <property type="entry name" value="Pectin_lyase_fold/virulence"/>
</dbReference>
<proteinExistence type="predicted"/>
<sequence length="378" mass="40725">MTDQTAFDTIVTIEHIEALRAYEPLLDGQVVQVLYHTYFCHGGGRFVASDDTSSGDDNGLVIVSRKGCRWKRLLEHHERGNILNWGADPSGEKDSAPAFIAAVADEEARTVVVPHEGFYRIGQSVDLVGHVSLLGGACDEFGQRSAYSNVVAGIGLDGPMFINVGGSVQGIAFDGCNQKGGGLHLLGYGNVIKDCTFNSFKEAVVMPDGGEVSLVDNIFTRTGMAIRITGAVTCMAGRFIRNRFQCVHDCIVAEGELVGWNFVDNSFEHVSGKGIHGRAVHDCYFQGNWWECRNGAEDGSCISADNYQQFFNNTACANYCIHGWVSIFSDERCDNRIGGVMTGSGQVIARLPVEHAIQNGSSSACGNDGVISSSEGEM</sequence>
<name>A0AA42CT13_9GAMM</name>
<keyword evidence="2" id="KW-1185">Reference proteome</keyword>